<reference evidence="1 2" key="1">
    <citation type="submission" date="2015-06" db="EMBL/GenBank/DDBJ databases">
        <title>Genome sequence of Pseudoalteromonas aliena.</title>
        <authorList>
            <person name="Xie B.-B."/>
            <person name="Rong J.-C."/>
            <person name="Qin Q.-L."/>
            <person name="Zhang Y.-Z."/>
        </authorList>
    </citation>
    <scope>NUCLEOTIDE SEQUENCE [LARGE SCALE GENOMIC DNA]</scope>
    <source>
        <strain evidence="1 2">SW19</strain>
    </source>
</reference>
<keyword evidence="2" id="KW-1185">Reference proteome</keyword>
<dbReference type="EMBL" id="AQGU01000027">
    <property type="protein sequence ID" value="MBE0360575.1"/>
    <property type="molecule type" value="Genomic_DNA"/>
</dbReference>
<protein>
    <submittedName>
        <fullName evidence="1">Uncharacterized protein</fullName>
    </submittedName>
</protein>
<accession>A0ABR9E1V0</accession>
<name>A0ABR9E1V0_9GAMM</name>
<proteinExistence type="predicted"/>
<comment type="caution">
    <text evidence="1">The sequence shown here is derived from an EMBL/GenBank/DDBJ whole genome shotgun (WGS) entry which is preliminary data.</text>
</comment>
<gene>
    <name evidence="1" type="ORF">PALI_a2583</name>
</gene>
<evidence type="ECO:0000313" key="1">
    <source>
        <dbReference type="EMBL" id="MBE0360575.1"/>
    </source>
</evidence>
<organism evidence="1 2">
    <name type="scientific">Pseudoalteromonas aliena SW19</name>
    <dbReference type="NCBI Taxonomy" id="1314866"/>
    <lineage>
        <taxon>Bacteria</taxon>
        <taxon>Pseudomonadati</taxon>
        <taxon>Pseudomonadota</taxon>
        <taxon>Gammaproteobacteria</taxon>
        <taxon>Alteromonadales</taxon>
        <taxon>Pseudoalteromonadaceae</taxon>
        <taxon>Pseudoalteromonas</taxon>
    </lineage>
</organism>
<evidence type="ECO:0000313" key="2">
    <source>
        <dbReference type="Proteomes" id="UP000648482"/>
    </source>
</evidence>
<sequence>MPQTVANMVNTGLFCDNNLMCLQIVFGEQIVYVKSKGF</sequence>
<dbReference type="Proteomes" id="UP000648482">
    <property type="component" value="Unassembled WGS sequence"/>
</dbReference>